<dbReference type="Pfam" id="PF24175">
    <property type="entry name" value="SU10_adaptor"/>
    <property type="match status" value="1"/>
</dbReference>
<gene>
    <name evidence="1" type="ORF">S12H4_34303</name>
</gene>
<organism evidence="1">
    <name type="scientific">marine sediment metagenome</name>
    <dbReference type="NCBI Taxonomy" id="412755"/>
    <lineage>
        <taxon>unclassified sequences</taxon>
        <taxon>metagenomes</taxon>
        <taxon>ecological metagenomes</taxon>
    </lineage>
</organism>
<dbReference type="AlphaFoldDB" id="X1SAI5"/>
<proteinExistence type="predicted"/>
<feature type="non-terminal residue" evidence="1">
    <location>
        <position position="1"/>
    </location>
</feature>
<dbReference type="InterPro" id="IPR056209">
    <property type="entry name" value="SU10_adaptor"/>
</dbReference>
<name>X1SAI5_9ZZZZ</name>
<dbReference type="EMBL" id="BARW01020287">
    <property type="protein sequence ID" value="GAI89963.1"/>
    <property type="molecule type" value="Genomic_DNA"/>
</dbReference>
<sequence length="142" mass="16160">DVCMASSIKNIKDYNKDWLEGSGTPSRYYLRGDMLGFDQKISAGDTVRVYGVKMPAELAAGTAPFDSDYRTIGYRYLLVDYAVGMCWKKKNEMQKFAFYLQPKVGSFWVGLNEMKAELLEDRDEDYGMIPDDNPARPHSTVN</sequence>
<protein>
    <submittedName>
        <fullName evidence="1">Uncharacterized protein</fullName>
    </submittedName>
</protein>
<reference evidence="1" key="1">
    <citation type="journal article" date="2014" name="Front. Microbiol.">
        <title>High frequency of phylogenetically diverse reductive dehalogenase-homologous genes in deep subseafloor sedimentary metagenomes.</title>
        <authorList>
            <person name="Kawai M."/>
            <person name="Futagami T."/>
            <person name="Toyoda A."/>
            <person name="Takaki Y."/>
            <person name="Nishi S."/>
            <person name="Hori S."/>
            <person name="Arai W."/>
            <person name="Tsubouchi T."/>
            <person name="Morono Y."/>
            <person name="Uchiyama I."/>
            <person name="Ito T."/>
            <person name="Fujiyama A."/>
            <person name="Inagaki F."/>
            <person name="Takami H."/>
        </authorList>
    </citation>
    <scope>NUCLEOTIDE SEQUENCE</scope>
    <source>
        <strain evidence="1">Expedition CK06-06</strain>
    </source>
</reference>
<accession>X1SAI5</accession>
<evidence type="ECO:0000313" key="1">
    <source>
        <dbReference type="EMBL" id="GAI89963.1"/>
    </source>
</evidence>
<comment type="caution">
    <text evidence="1">The sequence shown here is derived from an EMBL/GenBank/DDBJ whole genome shotgun (WGS) entry which is preliminary data.</text>
</comment>